<reference evidence="3" key="1">
    <citation type="submission" date="2023-07" db="EMBL/GenBank/DDBJ databases">
        <title>Characterization of two Paracoccaceae strains isolated from Phycosphere and proposal of Xinfangfangia lacusdiani sp. nov.</title>
        <authorList>
            <person name="Deng Y."/>
            <person name="Zhang Y.Q."/>
        </authorList>
    </citation>
    <scope>NUCLEOTIDE SEQUENCE [LARGE SCALE GENOMIC DNA]</scope>
    <source>
        <strain evidence="3">CPCC 101403</strain>
    </source>
</reference>
<gene>
    <name evidence="2" type="ORF">RM190_11395</name>
</gene>
<evidence type="ECO:0000313" key="2">
    <source>
        <dbReference type="EMBL" id="MDT1062470.1"/>
    </source>
</evidence>
<keyword evidence="1" id="KW-1133">Transmembrane helix</keyword>
<keyword evidence="3" id="KW-1185">Reference proteome</keyword>
<protein>
    <submittedName>
        <fullName evidence="2">Uncharacterized protein</fullName>
    </submittedName>
</protein>
<dbReference type="RefSeq" id="WP_311759569.1">
    <property type="nucleotide sequence ID" value="NZ_JAVRQI010000008.1"/>
</dbReference>
<evidence type="ECO:0000313" key="3">
    <source>
        <dbReference type="Proteomes" id="UP001251085"/>
    </source>
</evidence>
<dbReference type="EMBL" id="JAVRQI010000008">
    <property type="protein sequence ID" value="MDT1062470.1"/>
    <property type="molecule type" value="Genomic_DNA"/>
</dbReference>
<keyword evidence="1" id="KW-0812">Transmembrane</keyword>
<name>A0ABU3EEA9_9RHOB</name>
<comment type="caution">
    <text evidence="2">The sequence shown here is derived from an EMBL/GenBank/DDBJ whole genome shotgun (WGS) entry which is preliminary data.</text>
</comment>
<keyword evidence="1" id="KW-0472">Membrane</keyword>
<sequence>MQSLPARILVLILGLVALVPVCALLGYGIGYLVSLNVYSAVLHPDTYAHDRELFAGIIGILFIGGALYVLSAVYVLFRFVCALRRDRRPPA</sequence>
<dbReference type="Proteomes" id="UP001251085">
    <property type="component" value="Unassembled WGS sequence"/>
</dbReference>
<organism evidence="2 3">
    <name type="scientific">Paracoccus broussonetiae</name>
    <dbReference type="NCBI Taxonomy" id="3075834"/>
    <lineage>
        <taxon>Bacteria</taxon>
        <taxon>Pseudomonadati</taxon>
        <taxon>Pseudomonadota</taxon>
        <taxon>Alphaproteobacteria</taxon>
        <taxon>Rhodobacterales</taxon>
        <taxon>Paracoccaceae</taxon>
        <taxon>Paracoccus</taxon>
    </lineage>
</organism>
<feature type="transmembrane region" description="Helical" evidence="1">
    <location>
        <begin position="9"/>
        <end position="33"/>
    </location>
</feature>
<accession>A0ABU3EEA9</accession>
<evidence type="ECO:0000256" key="1">
    <source>
        <dbReference type="SAM" id="Phobius"/>
    </source>
</evidence>
<feature type="transmembrane region" description="Helical" evidence="1">
    <location>
        <begin position="53"/>
        <end position="77"/>
    </location>
</feature>
<proteinExistence type="predicted"/>